<dbReference type="GO" id="GO:0033592">
    <property type="term" value="F:RNA strand annealing activity"/>
    <property type="evidence" value="ECO:0007669"/>
    <property type="project" value="TreeGrafter"/>
</dbReference>
<dbReference type="SMART" id="SM00487">
    <property type="entry name" value="DEXDc"/>
    <property type="match status" value="1"/>
</dbReference>
<dbReference type="GO" id="GO:0003724">
    <property type="term" value="F:RNA helicase activity"/>
    <property type="evidence" value="ECO:0007669"/>
    <property type="project" value="UniProtKB-EC"/>
</dbReference>
<dbReference type="EC" id="3.6.4.13" evidence="1"/>
<feature type="compositionally biased region" description="Basic residues" evidence="8">
    <location>
        <begin position="461"/>
        <end position="481"/>
    </location>
</feature>
<dbReference type="InterPro" id="IPR050547">
    <property type="entry name" value="DEAD_box_RNA_helicases"/>
</dbReference>
<evidence type="ECO:0000256" key="4">
    <source>
        <dbReference type="ARBA" id="ARBA00022806"/>
    </source>
</evidence>
<evidence type="ECO:0000259" key="10">
    <source>
        <dbReference type="PROSITE" id="PS51194"/>
    </source>
</evidence>
<keyword evidence="2 7" id="KW-0547">Nucleotide-binding</keyword>
<dbReference type="InterPro" id="IPR027417">
    <property type="entry name" value="P-loop_NTPase"/>
</dbReference>
<dbReference type="InterPro" id="IPR014014">
    <property type="entry name" value="RNA_helicase_DEAD_Q_motif"/>
</dbReference>
<evidence type="ECO:0000313" key="13">
    <source>
        <dbReference type="Proteomes" id="UP000178449"/>
    </source>
</evidence>
<name>A0A1F6GEJ5_9PROT</name>
<feature type="domain" description="Helicase ATP-binding" evidence="9">
    <location>
        <begin position="43"/>
        <end position="212"/>
    </location>
</feature>
<dbReference type="PROSITE" id="PS51192">
    <property type="entry name" value="HELICASE_ATP_BIND_1"/>
    <property type="match status" value="1"/>
</dbReference>
<dbReference type="AlphaFoldDB" id="A0A1F6GEJ5"/>
<dbReference type="SUPFAM" id="SSF52540">
    <property type="entry name" value="P-loop containing nucleoside triphosphate hydrolases"/>
    <property type="match status" value="1"/>
</dbReference>
<dbReference type="Gene3D" id="3.40.50.300">
    <property type="entry name" value="P-loop containing nucleotide triphosphate hydrolases"/>
    <property type="match status" value="2"/>
</dbReference>
<evidence type="ECO:0000256" key="2">
    <source>
        <dbReference type="ARBA" id="ARBA00022741"/>
    </source>
</evidence>
<dbReference type="PANTHER" id="PTHR47963">
    <property type="entry name" value="DEAD-BOX ATP-DEPENDENT RNA HELICASE 47, MITOCHONDRIAL"/>
    <property type="match status" value="1"/>
</dbReference>
<sequence>MNKRPVADAPIAGFEQFGLAPSIIKGLQEAGFITPSPIQTQAIPVVLAGHDLIAQAQTGTGKTAAFGLGAMSQLDHKGGVEMLVITPTRELASQVADELFRLGKYADIKTVAAYGGQSISRQAELIRRGAQVLVATPGRLLDHLRAKRMGKFAPKIVILDEADEMLDMGFIKDLELIFEFLPKTRQTLLFSATMPPAIQKLAQSILKDPIQIQTSAGSTTSKDIIQRYYVIGEHERTDAVVRLMEFEEPDKSIIFCRTKRETEALCLSLAGLGFGARALHGDMDQNQREASIKAYKKGEFEVLVATDIAARGLDVTGITHVFNYHLPFDTESYIHRIGRTARAGKKGVAITLVNAREYRSLERIKHATGADMQAEEVPTLKNMEQSLDAKLVQSILDQPVRQAAARIIKTLEGQIELEDLAARAVSMLASQAEASGPDQIGMKFAQIQALQEKGGAPSPSKGRKRPFKGKPRRGAARGKRD</sequence>
<evidence type="ECO:0000256" key="8">
    <source>
        <dbReference type="SAM" id="MobiDB-lite"/>
    </source>
</evidence>
<dbReference type="InterPro" id="IPR014001">
    <property type="entry name" value="Helicase_ATP-bd"/>
</dbReference>
<evidence type="ECO:0000256" key="1">
    <source>
        <dbReference type="ARBA" id="ARBA00012552"/>
    </source>
</evidence>
<accession>A0A1F6GEJ5</accession>
<keyword evidence="5 7" id="KW-0067">ATP-binding</keyword>
<dbReference type="Pfam" id="PF00270">
    <property type="entry name" value="DEAD"/>
    <property type="match status" value="1"/>
</dbReference>
<evidence type="ECO:0000256" key="3">
    <source>
        <dbReference type="ARBA" id="ARBA00022801"/>
    </source>
</evidence>
<feature type="domain" description="Helicase C-terminal" evidence="10">
    <location>
        <begin position="223"/>
        <end position="388"/>
    </location>
</feature>
<dbReference type="InterPro" id="IPR011545">
    <property type="entry name" value="DEAD/DEAH_box_helicase_dom"/>
</dbReference>
<dbReference type="GO" id="GO:0016787">
    <property type="term" value="F:hydrolase activity"/>
    <property type="evidence" value="ECO:0007669"/>
    <property type="project" value="UniProtKB-KW"/>
</dbReference>
<dbReference type="GO" id="GO:0005524">
    <property type="term" value="F:ATP binding"/>
    <property type="evidence" value="ECO:0007669"/>
    <property type="project" value="UniProtKB-KW"/>
</dbReference>
<organism evidence="12 13">
    <name type="scientific">Candidatus Lambdaproteobacteria bacterium RIFOXYD2_FULL_50_16</name>
    <dbReference type="NCBI Taxonomy" id="1817772"/>
    <lineage>
        <taxon>Bacteria</taxon>
        <taxon>Pseudomonadati</taxon>
        <taxon>Pseudomonadota</taxon>
        <taxon>Candidatus Lambdaproteobacteria</taxon>
    </lineage>
</organism>
<dbReference type="CDD" id="cd00268">
    <property type="entry name" value="DEADc"/>
    <property type="match status" value="1"/>
</dbReference>
<feature type="region of interest" description="Disordered" evidence="8">
    <location>
        <begin position="449"/>
        <end position="481"/>
    </location>
</feature>
<feature type="short sequence motif" description="Q motif" evidence="6">
    <location>
        <begin position="12"/>
        <end position="40"/>
    </location>
</feature>
<protein>
    <recommendedName>
        <fullName evidence="1">RNA helicase</fullName>
        <ecNumber evidence="1">3.6.4.13</ecNumber>
    </recommendedName>
</protein>
<dbReference type="Proteomes" id="UP000178449">
    <property type="component" value="Unassembled WGS sequence"/>
</dbReference>
<dbReference type="GO" id="GO:0009409">
    <property type="term" value="P:response to cold"/>
    <property type="evidence" value="ECO:0007669"/>
    <property type="project" value="TreeGrafter"/>
</dbReference>
<keyword evidence="3 7" id="KW-0378">Hydrolase</keyword>
<evidence type="ECO:0000256" key="6">
    <source>
        <dbReference type="PROSITE-ProRule" id="PRU00552"/>
    </source>
</evidence>
<dbReference type="InterPro" id="IPR044742">
    <property type="entry name" value="DEAD/DEAH_RhlB"/>
</dbReference>
<dbReference type="InterPro" id="IPR000629">
    <property type="entry name" value="RNA-helicase_DEAD-box_CS"/>
</dbReference>
<keyword evidence="4 7" id="KW-0347">Helicase</keyword>
<evidence type="ECO:0000256" key="7">
    <source>
        <dbReference type="RuleBase" id="RU000492"/>
    </source>
</evidence>
<reference evidence="12 13" key="1">
    <citation type="journal article" date="2016" name="Nat. Commun.">
        <title>Thousands of microbial genomes shed light on interconnected biogeochemical processes in an aquifer system.</title>
        <authorList>
            <person name="Anantharaman K."/>
            <person name="Brown C.T."/>
            <person name="Hug L.A."/>
            <person name="Sharon I."/>
            <person name="Castelle C.J."/>
            <person name="Probst A.J."/>
            <person name="Thomas B.C."/>
            <person name="Singh A."/>
            <person name="Wilkins M.J."/>
            <person name="Karaoz U."/>
            <person name="Brodie E.L."/>
            <person name="Williams K.H."/>
            <person name="Hubbard S.S."/>
            <person name="Banfield J.F."/>
        </authorList>
    </citation>
    <scope>NUCLEOTIDE SEQUENCE [LARGE SCALE GENOMIC DNA]</scope>
</reference>
<dbReference type="PROSITE" id="PS00039">
    <property type="entry name" value="DEAD_ATP_HELICASE"/>
    <property type="match status" value="1"/>
</dbReference>
<feature type="domain" description="DEAD-box RNA helicase Q" evidence="11">
    <location>
        <begin position="12"/>
        <end position="40"/>
    </location>
</feature>
<dbReference type="GO" id="GO:0005829">
    <property type="term" value="C:cytosol"/>
    <property type="evidence" value="ECO:0007669"/>
    <property type="project" value="TreeGrafter"/>
</dbReference>
<dbReference type="CDD" id="cd18787">
    <property type="entry name" value="SF2_C_DEAD"/>
    <property type="match status" value="1"/>
</dbReference>
<dbReference type="PROSITE" id="PS51195">
    <property type="entry name" value="Q_MOTIF"/>
    <property type="match status" value="1"/>
</dbReference>
<dbReference type="GO" id="GO:0005840">
    <property type="term" value="C:ribosome"/>
    <property type="evidence" value="ECO:0007669"/>
    <property type="project" value="TreeGrafter"/>
</dbReference>
<dbReference type="EMBL" id="MFNE01000011">
    <property type="protein sequence ID" value="OGG96524.1"/>
    <property type="molecule type" value="Genomic_DNA"/>
</dbReference>
<dbReference type="Pfam" id="PF00271">
    <property type="entry name" value="Helicase_C"/>
    <property type="match status" value="1"/>
</dbReference>
<evidence type="ECO:0000259" key="9">
    <source>
        <dbReference type="PROSITE" id="PS51192"/>
    </source>
</evidence>
<proteinExistence type="inferred from homology"/>
<dbReference type="SMART" id="SM00490">
    <property type="entry name" value="HELICc"/>
    <property type="match status" value="1"/>
</dbReference>
<evidence type="ECO:0000256" key="5">
    <source>
        <dbReference type="ARBA" id="ARBA00022840"/>
    </source>
</evidence>
<comment type="caution">
    <text evidence="12">The sequence shown here is derived from an EMBL/GenBank/DDBJ whole genome shotgun (WGS) entry which is preliminary data.</text>
</comment>
<gene>
    <name evidence="12" type="ORF">A2527_01130</name>
</gene>
<evidence type="ECO:0000259" key="11">
    <source>
        <dbReference type="PROSITE" id="PS51195"/>
    </source>
</evidence>
<dbReference type="InterPro" id="IPR001650">
    <property type="entry name" value="Helicase_C-like"/>
</dbReference>
<dbReference type="PANTHER" id="PTHR47963:SF8">
    <property type="entry name" value="ATP-DEPENDENT RNA HELICASE DEAD"/>
    <property type="match status" value="1"/>
</dbReference>
<dbReference type="PROSITE" id="PS51194">
    <property type="entry name" value="HELICASE_CTER"/>
    <property type="match status" value="1"/>
</dbReference>
<comment type="similarity">
    <text evidence="7">Belongs to the DEAD box helicase family.</text>
</comment>
<evidence type="ECO:0000313" key="12">
    <source>
        <dbReference type="EMBL" id="OGG96524.1"/>
    </source>
</evidence>
<dbReference type="STRING" id="1817772.A2527_01130"/>